<dbReference type="InterPro" id="IPR012854">
    <property type="entry name" value="Cu_amine_oxidase-like_N"/>
</dbReference>
<dbReference type="Pfam" id="PF01476">
    <property type="entry name" value="LysM"/>
    <property type="match status" value="2"/>
</dbReference>
<evidence type="ECO:0000259" key="1">
    <source>
        <dbReference type="PROSITE" id="PS50943"/>
    </source>
</evidence>
<dbReference type="Gene3D" id="3.10.350.10">
    <property type="entry name" value="LysM domain"/>
    <property type="match status" value="2"/>
</dbReference>
<dbReference type="Pfam" id="PF07486">
    <property type="entry name" value="Hydrolase_2"/>
    <property type="match status" value="1"/>
</dbReference>
<evidence type="ECO:0000313" key="4">
    <source>
        <dbReference type="EMBL" id="SHK34691.1"/>
    </source>
</evidence>
<dbReference type="GO" id="GO:0008932">
    <property type="term" value="F:lytic endotransglycosylase activity"/>
    <property type="evidence" value="ECO:0007669"/>
    <property type="project" value="TreeGrafter"/>
</dbReference>
<dbReference type="PROSITE" id="PS51782">
    <property type="entry name" value="LYSM"/>
    <property type="match status" value="2"/>
</dbReference>
<dbReference type="InterPro" id="IPR036582">
    <property type="entry name" value="Mao_N_sf"/>
</dbReference>
<accession>A0A150FS25</accession>
<dbReference type="EMBL" id="LSFY01000001">
    <property type="protein sequence ID" value="KXZ40392.1"/>
    <property type="molecule type" value="Genomic_DNA"/>
</dbReference>
<keyword evidence="3" id="KW-0378">Hydrolase</keyword>
<evidence type="ECO:0000313" key="6">
    <source>
        <dbReference type="Proteomes" id="UP000323392"/>
    </source>
</evidence>
<evidence type="ECO:0000313" key="3">
    <source>
        <dbReference type="EMBL" id="KXZ40392.1"/>
    </source>
</evidence>
<dbReference type="PATRIC" id="fig|1121328.3.peg.1476"/>
<dbReference type="Pfam" id="PF07833">
    <property type="entry name" value="Cu_amine_oxidN1"/>
    <property type="match status" value="1"/>
</dbReference>
<dbReference type="OrthoDB" id="9785345at2"/>
<dbReference type="InterPro" id="IPR001387">
    <property type="entry name" value="Cro/C1-type_HTH"/>
</dbReference>
<feature type="domain" description="LysM" evidence="2">
    <location>
        <begin position="211"/>
        <end position="254"/>
    </location>
</feature>
<evidence type="ECO:0000313" key="5">
    <source>
        <dbReference type="Proteomes" id="UP000092605"/>
    </source>
</evidence>
<comment type="caution">
    <text evidence="3">The sequence shown here is derived from an EMBL/GenBank/DDBJ whole genome shotgun (WGS) entry which is preliminary data.</text>
</comment>
<dbReference type="Proteomes" id="UP000323392">
    <property type="component" value="Unassembled WGS sequence"/>
</dbReference>
<keyword evidence="6" id="KW-1185">Reference proteome</keyword>
<dbReference type="SUPFAM" id="SSF55383">
    <property type="entry name" value="Copper amine oxidase, domain N"/>
    <property type="match status" value="1"/>
</dbReference>
<sequence>MQLFVNDKIENNNGQTTLVLYLNPNLTLVEFASEFGYSNSKKREKLNESALEYAKSKYPDLKLNAIKIMLGCMLVTSFPTLRPFSQSYAQNITSNNVNIVIDNKLQNFEQSPVLIDGIVYVPIRALAEHIGASVWFNSTSNTVGINKGDTRIAFVIGSSVARKNGVQVPMDRSMSINNHTMVSVRFLSEHLGFTAIWNEQTKTITINTSGKNHVVQPGDTLWRLSRAYNVSIDDLKRANNLTSDTIIVGQNLIIPSKSNVTNTTNSNFINTTNYTVQAGDTLWRLSQRYNTSVDTLKSLNNLTSDVLMVGQILKIPTQSTDNIPSEFYSYNIPSGYTVADLYWLSRIVHAESESEPYEGKLAVANVILNRVKSRDFPNDIKSVIFDTTNGVQFQPISNGTIYNNPNKESINAALDALRGINNIENALFFLNPSTATSPWITNNRPFYKKIANHDFYL</sequence>
<dbReference type="Proteomes" id="UP000092605">
    <property type="component" value="Unassembled WGS sequence"/>
</dbReference>
<dbReference type="AlphaFoldDB" id="A0A150FS25"/>
<dbReference type="Gene3D" id="6.20.240.60">
    <property type="match status" value="1"/>
</dbReference>
<dbReference type="GO" id="GO:0016787">
    <property type="term" value="F:hydrolase activity"/>
    <property type="evidence" value="ECO:0007669"/>
    <property type="project" value="UniProtKB-KW"/>
</dbReference>
<organism evidence="3 5">
    <name type="scientific">Alkalithermobacter thermoalcaliphilus JW-YL-7 = DSM 7308</name>
    <dbReference type="NCBI Taxonomy" id="1121328"/>
    <lineage>
        <taxon>Bacteria</taxon>
        <taxon>Bacillati</taxon>
        <taxon>Bacillota</taxon>
        <taxon>Clostridia</taxon>
        <taxon>Peptostreptococcales</taxon>
        <taxon>Tepidibacteraceae</taxon>
        <taxon>Alkalithermobacter</taxon>
    </lineage>
</organism>
<dbReference type="Gene3D" id="3.30.457.10">
    <property type="entry name" value="Copper amine oxidase-like, N-terminal domain"/>
    <property type="match status" value="1"/>
</dbReference>
<dbReference type="CDD" id="cd00118">
    <property type="entry name" value="LysM"/>
    <property type="match status" value="2"/>
</dbReference>
<proteinExistence type="predicted"/>
<dbReference type="InterPro" id="IPR036779">
    <property type="entry name" value="LysM_dom_sf"/>
</dbReference>
<dbReference type="PANTHER" id="PTHR33734">
    <property type="entry name" value="LYSM DOMAIN-CONTAINING GPI-ANCHORED PROTEIN 2"/>
    <property type="match status" value="1"/>
</dbReference>
<feature type="domain" description="LysM" evidence="2">
    <location>
        <begin position="272"/>
        <end position="315"/>
    </location>
</feature>
<dbReference type="InterPro" id="IPR018392">
    <property type="entry name" value="LysM"/>
</dbReference>
<protein>
    <submittedName>
        <fullName evidence="3">Cell wall hydrolase SleB</fullName>
    </submittedName>
    <submittedName>
        <fullName evidence="4">Copper amine oxidase N-terminal domain-containing protein</fullName>
    </submittedName>
</protein>
<dbReference type="STRING" id="1121328.JWYL7_1467"/>
<dbReference type="SMART" id="SM00257">
    <property type="entry name" value="LysM"/>
    <property type="match status" value="2"/>
</dbReference>
<reference evidence="4 6" key="2">
    <citation type="submission" date="2016-11" db="EMBL/GenBank/DDBJ databases">
        <authorList>
            <person name="Varghese N."/>
            <person name="Submissions S."/>
        </authorList>
    </citation>
    <scope>NUCLEOTIDE SEQUENCE [LARGE SCALE GENOMIC DNA]</scope>
    <source>
        <strain evidence="4 6">DSM 7308</strain>
    </source>
</reference>
<gene>
    <name evidence="3" type="ORF">JWYL7_1467</name>
    <name evidence="4" type="ORF">SAMN05661008_00054</name>
</gene>
<dbReference type="RefSeq" id="WP_066071179.1">
    <property type="nucleotide sequence ID" value="NZ_FRBG01000001.1"/>
</dbReference>
<evidence type="ECO:0000259" key="2">
    <source>
        <dbReference type="PROSITE" id="PS51782"/>
    </source>
</evidence>
<feature type="domain" description="HTH cro/C1-type" evidence="1">
    <location>
        <begin position="219"/>
        <end position="235"/>
    </location>
</feature>
<dbReference type="SUPFAM" id="SSF54106">
    <property type="entry name" value="LysM domain"/>
    <property type="match status" value="2"/>
</dbReference>
<dbReference type="Gene3D" id="1.10.10.2520">
    <property type="entry name" value="Cell wall hydrolase SleB, domain 1"/>
    <property type="match status" value="1"/>
</dbReference>
<dbReference type="InterPro" id="IPR011105">
    <property type="entry name" value="Cell_wall_hydrolase_SleB"/>
</dbReference>
<dbReference type="PANTHER" id="PTHR33734:SF22">
    <property type="entry name" value="MEMBRANE-BOUND LYTIC MUREIN TRANSGLYCOSYLASE D"/>
    <property type="match status" value="1"/>
</dbReference>
<dbReference type="EMBL" id="FRBG01000001">
    <property type="protein sequence ID" value="SHK34691.1"/>
    <property type="molecule type" value="Genomic_DNA"/>
</dbReference>
<dbReference type="PROSITE" id="PS50943">
    <property type="entry name" value="HTH_CROC1"/>
    <property type="match status" value="1"/>
</dbReference>
<name>A0A150FS25_CLOPD</name>
<dbReference type="InterPro" id="IPR042047">
    <property type="entry name" value="SleB_dom1"/>
</dbReference>
<reference evidence="3 5" key="1">
    <citation type="submission" date="2016-02" db="EMBL/GenBank/DDBJ databases">
        <title>Draft genome sequence for Clostridium paradoxum JW-YL-7.</title>
        <authorList>
            <person name="Utturkar S.M."/>
            <person name="Lancaster A."/>
            <person name="Poole F.L."/>
            <person name="Adams M.W."/>
            <person name="Brown S.D."/>
        </authorList>
    </citation>
    <scope>NUCLEOTIDE SEQUENCE [LARGE SCALE GENOMIC DNA]</scope>
    <source>
        <strain evidence="3 5">JW-YL-7</strain>
    </source>
</reference>